<evidence type="ECO:0000313" key="2">
    <source>
        <dbReference type="Proteomes" id="UP000235925"/>
    </source>
</evidence>
<sequence length="123" mass="13926">MLLSKRDQTRMERQLSSYLCEACEVAKAEIVGFSWLTHEVNYERFPESLQVIWIFGTGAQKAEALDAGQGTRMQLLTRTALEQAGIDFDAMSAPVRFDSEEACTRSDGGNWQRRLARNAPTRH</sequence>
<gene>
    <name evidence="1" type="ORF">CXK92_20185</name>
</gene>
<dbReference type="Proteomes" id="UP000235925">
    <property type="component" value="Unassembled WGS sequence"/>
</dbReference>
<organism evidence="1 2">
    <name type="scientific">Stutzerimonas stutzeri</name>
    <name type="common">Pseudomonas stutzeri</name>
    <dbReference type="NCBI Taxonomy" id="316"/>
    <lineage>
        <taxon>Bacteria</taxon>
        <taxon>Pseudomonadati</taxon>
        <taxon>Pseudomonadota</taxon>
        <taxon>Gammaproteobacteria</taxon>
        <taxon>Pseudomonadales</taxon>
        <taxon>Pseudomonadaceae</taxon>
        <taxon>Stutzerimonas</taxon>
    </lineage>
</organism>
<dbReference type="RefSeq" id="WP_102826801.1">
    <property type="nucleotide sequence ID" value="NZ_CP139348.1"/>
</dbReference>
<comment type="caution">
    <text evidence="1">The sequence shown here is derived from an EMBL/GenBank/DDBJ whole genome shotgun (WGS) entry which is preliminary data.</text>
</comment>
<evidence type="ECO:0008006" key="3">
    <source>
        <dbReference type="Google" id="ProtNLM"/>
    </source>
</evidence>
<protein>
    <recommendedName>
        <fullName evidence="3">Fis family transcriptional regulator</fullName>
    </recommendedName>
</protein>
<name>A0A2N8RWV7_STUST</name>
<dbReference type="OrthoDB" id="6996126at2"/>
<evidence type="ECO:0000313" key="1">
    <source>
        <dbReference type="EMBL" id="PNF78870.1"/>
    </source>
</evidence>
<proteinExistence type="predicted"/>
<accession>A0A2N8RWV7</accession>
<dbReference type="EMBL" id="POUN01000007">
    <property type="protein sequence ID" value="PNF78870.1"/>
    <property type="molecule type" value="Genomic_DNA"/>
</dbReference>
<dbReference type="AlphaFoldDB" id="A0A2N8RWV7"/>
<reference evidence="1 2" key="1">
    <citation type="submission" date="2018-01" db="EMBL/GenBank/DDBJ databases">
        <title>Denitrification phenotypes of diverse strains of Pseudomonas stutzeri.</title>
        <authorList>
            <person name="Milligan D.A."/>
            <person name="Bergaust L."/>
            <person name="Bakken L.R."/>
            <person name="Frostegard A."/>
        </authorList>
    </citation>
    <scope>NUCLEOTIDE SEQUENCE [LARGE SCALE GENOMIC DNA]</scope>
    <source>
        <strain evidence="1 2">KC</strain>
    </source>
</reference>